<dbReference type="InterPro" id="IPR027791">
    <property type="entry name" value="Galactosyl_T_C"/>
</dbReference>
<dbReference type="InterPro" id="IPR001173">
    <property type="entry name" value="Glyco_trans_2-like"/>
</dbReference>
<dbReference type="Pfam" id="PF02709">
    <property type="entry name" value="Glyco_transf_7C"/>
    <property type="match status" value="1"/>
</dbReference>
<dbReference type="Proteomes" id="UP000712080">
    <property type="component" value="Unassembled WGS sequence"/>
</dbReference>
<dbReference type="AlphaFoldDB" id="A0A972FVI6"/>
<dbReference type="CDD" id="cd04186">
    <property type="entry name" value="GT_2_like_c"/>
    <property type="match status" value="1"/>
</dbReference>
<dbReference type="EMBL" id="JAAMPU010000105">
    <property type="protein sequence ID" value="NMH28385.1"/>
    <property type="molecule type" value="Genomic_DNA"/>
</dbReference>
<keyword evidence="5" id="KW-1185">Reference proteome</keyword>
<organism evidence="4 5">
    <name type="scientific">Flavobacterium silvaticum</name>
    <dbReference type="NCBI Taxonomy" id="1852020"/>
    <lineage>
        <taxon>Bacteria</taxon>
        <taxon>Pseudomonadati</taxon>
        <taxon>Bacteroidota</taxon>
        <taxon>Flavobacteriia</taxon>
        <taxon>Flavobacteriales</taxon>
        <taxon>Flavobacteriaceae</taxon>
        <taxon>Flavobacterium</taxon>
    </lineage>
</organism>
<evidence type="ECO:0000313" key="4">
    <source>
        <dbReference type="EMBL" id="NMH28385.1"/>
    </source>
</evidence>
<feature type="domain" description="Galactosyltransferase C-terminal" evidence="3">
    <location>
        <begin position="159"/>
        <end position="213"/>
    </location>
</feature>
<keyword evidence="1" id="KW-0808">Transferase</keyword>
<evidence type="ECO:0000259" key="2">
    <source>
        <dbReference type="Pfam" id="PF00535"/>
    </source>
</evidence>
<feature type="domain" description="Glycosyltransferase 2-like" evidence="2">
    <location>
        <begin position="6"/>
        <end position="119"/>
    </location>
</feature>
<accession>A0A972FVI6</accession>
<dbReference type="PANTHER" id="PTHR43179:SF7">
    <property type="entry name" value="RHAMNOSYLTRANSFERASE WBBL"/>
    <property type="match status" value="1"/>
</dbReference>
<dbReference type="RefSeq" id="WP_169527486.1">
    <property type="nucleotide sequence ID" value="NZ_JAAMPU010000105.1"/>
</dbReference>
<gene>
    <name evidence="4" type="ORF">G6047_10105</name>
</gene>
<evidence type="ECO:0000256" key="1">
    <source>
        <dbReference type="ARBA" id="ARBA00022679"/>
    </source>
</evidence>
<dbReference type="PANTHER" id="PTHR43179">
    <property type="entry name" value="RHAMNOSYLTRANSFERASE WBBL"/>
    <property type="match status" value="1"/>
</dbReference>
<name>A0A972FVI6_9FLAO</name>
<sequence>MQTELSVIIVNYNGLPYLKDCLDSLIRKLYGIPNEIILIDNNSQDESCAFLKDNYPDVVLIESKVNLGFGKGNNEAVKQAKSDTILLINNDTIVLDDLKPVLDFLKNDASIGVVGINMLNAQRKYLPVAGVFPNYRNMFLMKKLLAVNTEFTKGIFSEPSYEVDWLSGSFLLLRKETYQKINGFDEDYFLYVEDVDFCKRISNLGLKRIFLPNYNYIHFVGFNTSKNPLLVKGYKIYISKHFKGVSKLLVSVALQFNSFVKNVKLRTGLNQLFLGMF</sequence>
<dbReference type="GO" id="GO:0016740">
    <property type="term" value="F:transferase activity"/>
    <property type="evidence" value="ECO:0007669"/>
    <property type="project" value="UniProtKB-KW"/>
</dbReference>
<evidence type="ECO:0000313" key="5">
    <source>
        <dbReference type="Proteomes" id="UP000712080"/>
    </source>
</evidence>
<dbReference type="InterPro" id="IPR029044">
    <property type="entry name" value="Nucleotide-diphossugar_trans"/>
</dbReference>
<dbReference type="Gene3D" id="3.90.550.10">
    <property type="entry name" value="Spore Coat Polysaccharide Biosynthesis Protein SpsA, Chain A"/>
    <property type="match status" value="1"/>
</dbReference>
<evidence type="ECO:0000259" key="3">
    <source>
        <dbReference type="Pfam" id="PF02709"/>
    </source>
</evidence>
<comment type="caution">
    <text evidence="4">The sequence shown here is derived from an EMBL/GenBank/DDBJ whole genome shotgun (WGS) entry which is preliminary data.</text>
</comment>
<proteinExistence type="predicted"/>
<dbReference type="SUPFAM" id="SSF53448">
    <property type="entry name" value="Nucleotide-diphospho-sugar transferases"/>
    <property type="match status" value="1"/>
</dbReference>
<protein>
    <submittedName>
        <fullName evidence="4">Glycosyltransferase family 2 protein</fullName>
    </submittedName>
</protein>
<dbReference type="Pfam" id="PF00535">
    <property type="entry name" value="Glycos_transf_2"/>
    <property type="match status" value="1"/>
</dbReference>
<reference evidence="4" key="1">
    <citation type="submission" date="2020-02" db="EMBL/GenBank/DDBJ databases">
        <title>Flavobacterium sp. genome.</title>
        <authorList>
            <person name="Jung H.S."/>
            <person name="Baek J.H."/>
            <person name="Jeon C.O."/>
        </authorList>
    </citation>
    <scope>NUCLEOTIDE SEQUENCE</scope>
    <source>
        <strain evidence="4">SE-s28</strain>
    </source>
</reference>